<keyword evidence="3" id="KW-1185">Reference proteome</keyword>
<proteinExistence type="predicted"/>
<feature type="region of interest" description="Disordered" evidence="1">
    <location>
        <begin position="27"/>
        <end position="48"/>
    </location>
</feature>
<accession>A0A1I8J7M1</accession>
<feature type="region of interest" description="Disordered" evidence="1">
    <location>
        <begin position="267"/>
        <end position="358"/>
    </location>
</feature>
<feature type="transmembrane region" description="Helical" evidence="2">
    <location>
        <begin position="69"/>
        <end position="91"/>
    </location>
</feature>
<feature type="region of interest" description="Disordered" evidence="1">
    <location>
        <begin position="587"/>
        <end position="635"/>
    </location>
</feature>
<dbReference type="AlphaFoldDB" id="A0A1I8J7M1"/>
<feature type="compositionally biased region" description="Low complexity" evidence="1">
    <location>
        <begin position="463"/>
        <end position="475"/>
    </location>
</feature>
<feature type="region of interest" description="Disordered" evidence="1">
    <location>
        <begin position="448"/>
        <end position="502"/>
    </location>
</feature>
<evidence type="ECO:0000313" key="4">
    <source>
        <dbReference type="WBParaSite" id="maker-uti_cns_0046141-snap-gene-0.3-mRNA-1"/>
    </source>
</evidence>
<sequence length="668" mass="71121">MNKVMYDLERGLNAYKYKWSGTDPEPQFLRKEKSSEEEATTGLPTEDSSSSCVVALDTATLLRAGRSRLLGLLLVLKAGFGRLLLALLHLLHPWRSSSSLPASPVDVSVAKAFSPALGLALDWVEDAFWAASSFLTVRMASVRLAGCCRYSLSRTVSVTRTPFRNLSFASSVLVSASASWAVLFMVNRASSASVNSPYSMSSAKSSLSTAACGRLASSSIPTASQYSLKLCSHRLKFIVGMYLGGFESRGAARSALALRRAASASITPKPWGRRPHRLSSPKQTTPAQPIKTPPKGGGAAPAPKLARPQPTSPEHGAGARLGRGTRKARPAAKPCHARQPPNQPQTSQGALQGQVADERHAAGRIRGARVSPQAVDETPSARLSPPQHLLHRLWAVRLGSDDVACQLESPTAQQVAWTEQAGAATQSHVGHSLVADLESGAQQASVRRVSLLSASRSRRCTAGRSRSPPGTTPPSGGQGLGLQDRPQRTKGSPGKPTATPKILADAGNQTAEVDELLTTWKLSPVHQRLGTKSQLRWRPARRARRSSLTTRSTLVATTTSLSSCRWAPSTGEIVGVAKHAGPPLRLTSTQASPQQKAVDVGSKSGPQHPVKHQNEQANRNGARRRYGSSTGCNRDNSIRLSAARTEGSGAQLLKNCDDVRRGPFVGEE</sequence>
<keyword evidence="2" id="KW-1133">Transmembrane helix</keyword>
<organism evidence="3 4">
    <name type="scientific">Macrostomum lignano</name>
    <dbReference type="NCBI Taxonomy" id="282301"/>
    <lineage>
        <taxon>Eukaryota</taxon>
        <taxon>Metazoa</taxon>
        <taxon>Spiralia</taxon>
        <taxon>Lophotrochozoa</taxon>
        <taxon>Platyhelminthes</taxon>
        <taxon>Rhabditophora</taxon>
        <taxon>Macrostomorpha</taxon>
        <taxon>Macrostomida</taxon>
        <taxon>Macrostomidae</taxon>
        <taxon>Macrostomum</taxon>
    </lineage>
</organism>
<name>A0A1I8J7M1_9PLAT</name>
<dbReference type="WBParaSite" id="maker-uti_cns_0046141-snap-gene-0.3-mRNA-1">
    <property type="protein sequence ID" value="maker-uti_cns_0046141-snap-gene-0.3-mRNA-1"/>
    <property type="gene ID" value="maker-uti_cns_0046141-snap-gene-0.3"/>
</dbReference>
<protein>
    <submittedName>
        <fullName evidence="4">Bromo domain-containing protein</fullName>
    </submittedName>
</protein>
<evidence type="ECO:0000313" key="3">
    <source>
        <dbReference type="Proteomes" id="UP000095280"/>
    </source>
</evidence>
<reference evidence="4" key="1">
    <citation type="submission" date="2016-11" db="UniProtKB">
        <authorList>
            <consortium name="WormBaseParasite"/>
        </authorList>
    </citation>
    <scope>IDENTIFICATION</scope>
</reference>
<evidence type="ECO:0000256" key="1">
    <source>
        <dbReference type="SAM" id="MobiDB-lite"/>
    </source>
</evidence>
<feature type="compositionally biased region" description="Low complexity" evidence="1">
    <location>
        <begin position="289"/>
        <end position="304"/>
    </location>
</feature>
<dbReference type="Proteomes" id="UP000095280">
    <property type="component" value="Unplaced"/>
</dbReference>
<evidence type="ECO:0000256" key="2">
    <source>
        <dbReference type="SAM" id="Phobius"/>
    </source>
</evidence>
<keyword evidence="2" id="KW-0472">Membrane</keyword>
<keyword evidence="2" id="KW-0812">Transmembrane</keyword>